<feature type="region of interest" description="Disordered" evidence="1">
    <location>
        <begin position="273"/>
        <end position="309"/>
    </location>
</feature>
<evidence type="ECO:0000259" key="2">
    <source>
        <dbReference type="Pfam" id="PF12927"/>
    </source>
</evidence>
<feature type="compositionally biased region" description="Polar residues" evidence="1">
    <location>
        <begin position="409"/>
        <end position="420"/>
    </location>
</feature>
<dbReference type="Pfam" id="PF13758">
    <property type="entry name" value="Prefoldin_3"/>
    <property type="match status" value="1"/>
</dbReference>
<feature type="compositionally biased region" description="Polar residues" evidence="1">
    <location>
        <begin position="437"/>
        <end position="451"/>
    </location>
</feature>
<dbReference type="InterPro" id="IPR039553">
    <property type="entry name" value="Prefoldin-like"/>
</dbReference>
<dbReference type="GO" id="GO:0003682">
    <property type="term" value="F:chromatin binding"/>
    <property type="evidence" value="ECO:0007669"/>
    <property type="project" value="TreeGrafter"/>
</dbReference>
<dbReference type="GO" id="GO:0019212">
    <property type="term" value="F:phosphatase inhibitor activity"/>
    <property type="evidence" value="ECO:0007669"/>
    <property type="project" value="TreeGrafter"/>
</dbReference>
<accession>A0A1B5L2D3</accession>
<dbReference type="GO" id="GO:0000122">
    <property type="term" value="P:negative regulation of transcription by RNA polymerase II"/>
    <property type="evidence" value="ECO:0007669"/>
    <property type="project" value="TreeGrafter"/>
</dbReference>
<feature type="compositionally biased region" description="Low complexity" evidence="1">
    <location>
        <begin position="367"/>
        <end position="380"/>
    </location>
</feature>
<organism evidence="3 4">
    <name type="scientific">Ustilaginoidea virens</name>
    <name type="common">Rice false smut fungus</name>
    <name type="synonym">Villosiclava virens</name>
    <dbReference type="NCBI Taxonomy" id="1159556"/>
    <lineage>
        <taxon>Eukaryota</taxon>
        <taxon>Fungi</taxon>
        <taxon>Dikarya</taxon>
        <taxon>Ascomycota</taxon>
        <taxon>Pezizomycotina</taxon>
        <taxon>Sordariomycetes</taxon>
        <taxon>Hypocreomycetidae</taxon>
        <taxon>Hypocreales</taxon>
        <taxon>Clavicipitaceae</taxon>
        <taxon>Ustilaginoidea</taxon>
    </lineage>
</organism>
<dbReference type="Proteomes" id="UP000054053">
    <property type="component" value="Unassembled WGS sequence"/>
</dbReference>
<evidence type="ECO:0000313" key="4">
    <source>
        <dbReference type="Proteomes" id="UP000054053"/>
    </source>
</evidence>
<dbReference type="GO" id="GO:0003714">
    <property type="term" value="F:transcription corepressor activity"/>
    <property type="evidence" value="ECO:0007669"/>
    <property type="project" value="TreeGrafter"/>
</dbReference>
<dbReference type="PANTHER" id="PTHR15111">
    <property type="entry name" value="RNA POLYMERASE II SUBUNIT 5-MEDIATING PROTEIN NNX3"/>
    <property type="match status" value="1"/>
</dbReference>
<feature type="compositionally biased region" description="Basic and acidic residues" evidence="1">
    <location>
        <begin position="469"/>
        <end position="484"/>
    </location>
</feature>
<name>A0A1B5L2D3_USTVR</name>
<proteinExistence type="predicted"/>
<dbReference type="AlphaFoldDB" id="A0A1B5L2D3"/>
<comment type="caution">
    <text evidence="3">The sequence shown here is derived from an EMBL/GenBank/DDBJ whole genome shotgun (WGS) entry which is preliminary data.</text>
</comment>
<reference evidence="4" key="1">
    <citation type="journal article" date="2016" name="Genome Announc.">
        <title>Genome sequence of Ustilaginoidea virens IPU010, a rice pathogenic fungus causing false smut.</title>
        <authorList>
            <person name="Kumagai T."/>
            <person name="Ishii T."/>
            <person name="Terai G."/>
            <person name="Umemura M."/>
            <person name="Machida M."/>
            <person name="Asai K."/>
        </authorList>
    </citation>
    <scope>NUCLEOTIDE SEQUENCE [LARGE SCALE GENOMIC DNA]</scope>
    <source>
        <strain evidence="4">IPU010</strain>
    </source>
</reference>
<feature type="compositionally biased region" description="Acidic residues" evidence="1">
    <location>
        <begin position="281"/>
        <end position="301"/>
    </location>
</feature>
<dbReference type="SUPFAM" id="SSF46579">
    <property type="entry name" value="Prefoldin"/>
    <property type="match status" value="1"/>
</dbReference>
<feature type="region of interest" description="Disordered" evidence="1">
    <location>
        <begin position="226"/>
        <end position="246"/>
    </location>
</feature>
<dbReference type="EMBL" id="BBTG02000014">
    <property type="protein sequence ID" value="GAO17178.1"/>
    <property type="molecule type" value="Genomic_DNA"/>
</dbReference>
<feature type="region of interest" description="Disordered" evidence="1">
    <location>
        <begin position="327"/>
        <end position="491"/>
    </location>
</feature>
<evidence type="ECO:0000313" key="3">
    <source>
        <dbReference type="EMBL" id="GAO17178.1"/>
    </source>
</evidence>
<dbReference type="InterPro" id="IPR052255">
    <property type="entry name" value="RNA_pol_II_subunit5-mediator"/>
</dbReference>
<feature type="domain" description="DUF3835" evidence="2">
    <location>
        <begin position="494"/>
        <end position="568"/>
    </location>
</feature>
<evidence type="ECO:0000256" key="1">
    <source>
        <dbReference type="SAM" id="MobiDB-lite"/>
    </source>
</evidence>
<gene>
    <name evidence="3" type="ORF">UVI_02031150</name>
</gene>
<dbReference type="Pfam" id="PF12927">
    <property type="entry name" value="DUF3835"/>
    <property type="match status" value="1"/>
</dbReference>
<sequence length="571" mass="63589">MSAPQDSLSNLEKHRLQLEENVNQLKQALQHWQTWDAEYEALKEEVEAVAEPCTPARLQKVHHDFDAQLLTGKEIDQVFGLHYSKPRHQIINLLQRRIDYVGKNVANLQSQLETAQDQYAAATAASQSDAVDENDQPVTEIIEELDDNDNVLSYRLNQPADFLPRVREVLEEAGVDGLAPQNAGAVEKSVAFSEDVDVDAQPSDAASADMSIRFKRLDRIMKTAKEQQESISKDQPVIPDDEDAEDASLRQEMLQYCMGEVGAVVAELELEQGDSDSGFEHDEDEYDEEYDDDDDAYDTDEDKYGRSTGRLVTDKYRQRMLELEKKLGIKSRFTEQAAEQAERDADGESPQSEAGVGRIVVNRDPEPAISSASRPAPSKSNIKNSKNGDAENKKGVRFAQALDVAPQAEPTTQQMQQPPKSSGPPAIDPLSDVVERTGSTKMAATKSSPTPSRFKKARAGTESNGVSKGPHDVPPRYMRQEQRTRPAGPDGVTIIDTLVEHEPSENATAPDEFDDSMVYQEVADTYQRMRRKFIHRDGGFLREDESAIQPLDEADGGEKVSRFKAARLSRQ</sequence>
<protein>
    <recommendedName>
        <fullName evidence="2">DUF3835 domain-containing protein</fullName>
    </recommendedName>
</protein>
<dbReference type="PANTHER" id="PTHR15111:SF0">
    <property type="entry name" value="UNCONVENTIONAL PREFOLDIN RPB5 INTERACTOR 1"/>
    <property type="match status" value="1"/>
</dbReference>
<dbReference type="InterPro" id="IPR024325">
    <property type="entry name" value="DUF3835"/>
</dbReference>